<evidence type="ECO:0000313" key="1">
    <source>
        <dbReference type="EMBL" id="KKN90005.1"/>
    </source>
</evidence>
<protein>
    <submittedName>
        <fullName evidence="1">Uncharacterized protein</fullName>
    </submittedName>
</protein>
<sequence length="244" mass="28085">MWLVDVIAWTLPTLQKVVIIHPMKRNQLIRRTRRSLSPQARKALDECNAKRKGNPVANSRFRSLIDSDRVPNREDVPDAKFRTQAPIFITRPNDRKKFIEHIKAGLPVAPSCRAAGISYQALMGWLKLGEAGKNKDYYDFFMEVRQAEAEAEITIAEEIRAAGKKQWQANAWFMERRWADRWGRREAIRQEISIKSETTITVRDELSARVVNDPRSRELARAILEGKILDGEFERIDSDGEGNA</sequence>
<dbReference type="AlphaFoldDB" id="A0A0F9U9Y7"/>
<proteinExistence type="predicted"/>
<accession>A0A0F9U9Y7</accession>
<dbReference type="EMBL" id="LAZR01000113">
    <property type="protein sequence ID" value="KKN90005.1"/>
    <property type="molecule type" value="Genomic_DNA"/>
</dbReference>
<reference evidence="1" key="1">
    <citation type="journal article" date="2015" name="Nature">
        <title>Complex archaea that bridge the gap between prokaryotes and eukaryotes.</title>
        <authorList>
            <person name="Spang A."/>
            <person name="Saw J.H."/>
            <person name="Jorgensen S.L."/>
            <person name="Zaremba-Niedzwiedzka K."/>
            <person name="Martijn J."/>
            <person name="Lind A.E."/>
            <person name="van Eijk R."/>
            <person name="Schleper C."/>
            <person name="Guy L."/>
            <person name="Ettema T.J."/>
        </authorList>
    </citation>
    <scope>NUCLEOTIDE SEQUENCE</scope>
</reference>
<comment type="caution">
    <text evidence="1">The sequence shown here is derived from an EMBL/GenBank/DDBJ whole genome shotgun (WGS) entry which is preliminary data.</text>
</comment>
<name>A0A0F9U9Y7_9ZZZZ</name>
<organism evidence="1">
    <name type="scientific">marine sediment metagenome</name>
    <dbReference type="NCBI Taxonomy" id="412755"/>
    <lineage>
        <taxon>unclassified sequences</taxon>
        <taxon>metagenomes</taxon>
        <taxon>ecological metagenomes</taxon>
    </lineage>
</organism>
<gene>
    <name evidence="1" type="ORF">LCGC14_0231170</name>
</gene>